<evidence type="ECO:0000256" key="3">
    <source>
        <dbReference type="ARBA" id="ARBA00023125"/>
    </source>
</evidence>
<dbReference type="EMBL" id="ACJN02000001">
    <property type="protein sequence ID" value="EFI35584.1"/>
    <property type="molecule type" value="Genomic_DNA"/>
</dbReference>
<evidence type="ECO:0000256" key="4">
    <source>
        <dbReference type="ARBA" id="ARBA00023172"/>
    </source>
</evidence>
<comment type="caution">
    <text evidence="8">The sequence shown here is derived from an EMBL/GenBank/DDBJ whole genome shotgun (WGS) entry which is preliminary data.</text>
</comment>
<organism evidence="8 9">
    <name type="scientific">Desulfonatronospira thiodismutans ASO3-1</name>
    <dbReference type="NCBI Taxonomy" id="555779"/>
    <lineage>
        <taxon>Bacteria</taxon>
        <taxon>Pseudomonadati</taxon>
        <taxon>Thermodesulfobacteriota</taxon>
        <taxon>Desulfovibrionia</taxon>
        <taxon>Desulfovibrionales</taxon>
        <taxon>Desulfonatronovibrionaceae</taxon>
        <taxon>Desulfonatronospira</taxon>
    </lineage>
</organism>
<dbReference type="GO" id="GO:0007059">
    <property type="term" value="P:chromosome segregation"/>
    <property type="evidence" value="ECO:0007669"/>
    <property type="project" value="UniProtKB-KW"/>
</dbReference>
<dbReference type="Gene3D" id="1.10.443.10">
    <property type="entry name" value="Intergrase catalytic core"/>
    <property type="match status" value="1"/>
</dbReference>
<dbReference type="PANTHER" id="PTHR30349">
    <property type="entry name" value="PHAGE INTEGRASE-RELATED"/>
    <property type="match status" value="1"/>
</dbReference>
<evidence type="ECO:0000256" key="1">
    <source>
        <dbReference type="ARBA" id="ARBA00022829"/>
    </source>
</evidence>
<dbReference type="PROSITE" id="PS51898">
    <property type="entry name" value="TYR_RECOMBINASE"/>
    <property type="match status" value="1"/>
</dbReference>
<dbReference type="InterPro" id="IPR050090">
    <property type="entry name" value="Tyrosine_recombinase_XerCD"/>
</dbReference>
<name>D6SLM3_9BACT</name>
<evidence type="ECO:0000256" key="5">
    <source>
        <dbReference type="PROSITE-ProRule" id="PRU01248"/>
    </source>
</evidence>
<dbReference type="InterPro" id="IPR013762">
    <property type="entry name" value="Integrase-like_cat_sf"/>
</dbReference>
<dbReference type="PROSITE" id="PS51900">
    <property type="entry name" value="CB"/>
    <property type="match status" value="1"/>
</dbReference>
<dbReference type="Pfam" id="PF02899">
    <property type="entry name" value="Phage_int_SAM_1"/>
    <property type="match status" value="1"/>
</dbReference>
<dbReference type="CDD" id="cd01182">
    <property type="entry name" value="INT_RitC_C_like"/>
    <property type="match status" value="1"/>
</dbReference>
<dbReference type="Pfam" id="PF00589">
    <property type="entry name" value="Phage_integrase"/>
    <property type="match status" value="1"/>
</dbReference>
<dbReference type="eggNOG" id="COG4974">
    <property type="taxonomic scope" value="Bacteria"/>
</dbReference>
<keyword evidence="1" id="KW-0159">Chromosome partition</keyword>
<dbReference type="InterPro" id="IPR002104">
    <property type="entry name" value="Integrase_catalytic"/>
</dbReference>
<dbReference type="PANTHER" id="PTHR30349:SF81">
    <property type="entry name" value="TYROSINE RECOMBINASE XERC"/>
    <property type="match status" value="1"/>
</dbReference>
<dbReference type="Proteomes" id="UP000005496">
    <property type="component" value="Unassembled WGS sequence"/>
</dbReference>
<evidence type="ECO:0000313" key="9">
    <source>
        <dbReference type="Proteomes" id="UP000005496"/>
    </source>
</evidence>
<dbReference type="GO" id="GO:0003677">
    <property type="term" value="F:DNA binding"/>
    <property type="evidence" value="ECO:0007669"/>
    <property type="project" value="UniProtKB-UniRule"/>
</dbReference>
<keyword evidence="9" id="KW-1185">Reference proteome</keyword>
<dbReference type="InterPro" id="IPR010998">
    <property type="entry name" value="Integrase_recombinase_N"/>
</dbReference>
<dbReference type="Gene3D" id="1.10.150.130">
    <property type="match status" value="1"/>
</dbReference>
<dbReference type="SUPFAM" id="SSF56349">
    <property type="entry name" value="DNA breaking-rejoining enzymes"/>
    <property type="match status" value="1"/>
</dbReference>
<evidence type="ECO:0000313" key="8">
    <source>
        <dbReference type="EMBL" id="EFI35584.1"/>
    </source>
</evidence>
<dbReference type="GO" id="GO:0006310">
    <property type="term" value="P:DNA recombination"/>
    <property type="evidence" value="ECO:0007669"/>
    <property type="project" value="UniProtKB-KW"/>
</dbReference>
<dbReference type="InterPro" id="IPR044068">
    <property type="entry name" value="CB"/>
</dbReference>
<proteinExistence type="predicted"/>
<feature type="domain" description="Core-binding (CB)" evidence="7">
    <location>
        <begin position="1"/>
        <end position="94"/>
    </location>
</feature>
<evidence type="ECO:0000259" key="6">
    <source>
        <dbReference type="PROSITE" id="PS51898"/>
    </source>
</evidence>
<reference evidence="8" key="1">
    <citation type="submission" date="2010-05" db="EMBL/GenBank/DDBJ databases">
        <title>The draft genome of Desulfonatronospira thiodismutans ASO3-1.</title>
        <authorList>
            <consortium name="US DOE Joint Genome Institute (JGI-PGF)"/>
            <person name="Lucas S."/>
            <person name="Copeland A."/>
            <person name="Lapidus A."/>
            <person name="Cheng J.-F."/>
            <person name="Bruce D."/>
            <person name="Goodwin L."/>
            <person name="Pitluck S."/>
            <person name="Chertkov O."/>
            <person name="Brettin T."/>
            <person name="Detter J.C."/>
            <person name="Han C."/>
            <person name="Land M.L."/>
            <person name="Hauser L."/>
            <person name="Kyrpides N."/>
            <person name="Mikhailova N."/>
            <person name="Muyzer G."/>
            <person name="Woyke T."/>
        </authorList>
    </citation>
    <scope>NUCLEOTIDE SEQUENCE [LARGE SCALE GENOMIC DNA]</scope>
    <source>
        <strain evidence="8">ASO3-1</strain>
    </source>
</reference>
<dbReference type="RefSeq" id="WP_008868713.1">
    <property type="nucleotide sequence ID" value="NZ_ACJN02000001.1"/>
</dbReference>
<feature type="domain" description="Tyr recombinase" evidence="6">
    <location>
        <begin position="118"/>
        <end position="304"/>
    </location>
</feature>
<keyword evidence="4" id="KW-0233">DNA recombination</keyword>
<keyword evidence="2" id="KW-0229">DNA integration</keyword>
<protein>
    <submittedName>
        <fullName evidence="8">Integrase family protein</fullName>
    </submittedName>
</protein>
<keyword evidence="3 5" id="KW-0238">DNA-binding</keyword>
<dbReference type="InterPro" id="IPR011010">
    <property type="entry name" value="DNA_brk_join_enz"/>
</dbReference>
<dbReference type="OrthoDB" id="9801717at2"/>
<evidence type="ECO:0000259" key="7">
    <source>
        <dbReference type="PROSITE" id="PS51900"/>
    </source>
</evidence>
<gene>
    <name evidence="8" type="ORF">Dthio_PD3010</name>
</gene>
<dbReference type="AlphaFoldDB" id="D6SLM3"/>
<accession>D6SLM3</accession>
<sequence>MNLGSCLHTFFDQYLPRTKGVSSNTILAYRHTFSLFLPFASKTLGRDINSLEIGHLSTQLILDFLDHLESGRNNSARTRGHRLAVFKSLARMIRFLYPEHKLLADRIISIPQKRFPKKLAAFLTHEEVLLVLDSINLKKSGAFRDYTIIHLLYNSGARAEESASLRLDYFDPHKKTLAILGKGNRYRQIELWPKTVQLMSMYIQKYRPRPKPLHQNTLFLNQRRQGFTRNGIYRLCRKYLSLVFEENRFQGLNPVHCFRHSCAINMLGTGFSLTDIKNHLGHENLQSTMVYLKLSLNRKRELQQKFIEYTQNQTQDPKLDELLDWEKEQETLDWLDSL</sequence>
<dbReference type="InterPro" id="IPR004107">
    <property type="entry name" value="Integrase_SAM-like_N"/>
</dbReference>
<dbReference type="GO" id="GO:0015074">
    <property type="term" value="P:DNA integration"/>
    <property type="evidence" value="ECO:0007669"/>
    <property type="project" value="UniProtKB-KW"/>
</dbReference>
<evidence type="ECO:0000256" key="2">
    <source>
        <dbReference type="ARBA" id="ARBA00022908"/>
    </source>
</evidence>